<dbReference type="GO" id="GO:0006897">
    <property type="term" value="P:endocytosis"/>
    <property type="evidence" value="ECO:0007669"/>
    <property type="project" value="TreeGrafter"/>
</dbReference>
<feature type="compositionally biased region" description="Polar residues" evidence="1">
    <location>
        <begin position="362"/>
        <end position="393"/>
    </location>
</feature>
<reference evidence="3 4" key="1">
    <citation type="submission" date="2023-11" db="EMBL/GenBank/DDBJ databases">
        <title>Halocaridina rubra genome assembly.</title>
        <authorList>
            <person name="Smith C."/>
        </authorList>
    </citation>
    <scope>NUCLEOTIDE SEQUENCE [LARGE SCALE GENOMIC DNA]</scope>
    <source>
        <strain evidence="3">EP-1</strain>
        <tissue evidence="3">Whole</tissue>
    </source>
</reference>
<dbReference type="GO" id="GO:0030125">
    <property type="term" value="C:clathrin vesicle coat"/>
    <property type="evidence" value="ECO:0007669"/>
    <property type="project" value="TreeGrafter"/>
</dbReference>
<dbReference type="PANTHER" id="PTHR12276">
    <property type="entry name" value="EPSIN/ENT-RELATED"/>
    <property type="match status" value="1"/>
</dbReference>
<feature type="region of interest" description="Disordered" evidence="1">
    <location>
        <begin position="149"/>
        <end position="331"/>
    </location>
</feature>
<dbReference type="GO" id="GO:0005768">
    <property type="term" value="C:endosome"/>
    <property type="evidence" value="ECO:0007669"/>
    <property type="project" value="TreeGrafter"/>
</dbReference>
<dbReference type="GO" id="GO:0005886">
    <property type="term" value="C:plasma membrane"/>
    <property type="evidence" value="ECO:0007669"/>
    <property type="project" value="TreeGrafter"/>
</dbReference>
<comment type="caution">
    <text evidence="3">The sequence shown here is derived from an EMBL/GenBank/DDBJ whole genome shotgun (WGS) entry which is preliminary data.</text>
</comment>
<dbReference type="FunFam" id="1.25.40.90:FF:000006">
    <property type="entry name" value="Clathrin interactor 1"/>
    <property type="match status" value="1"/>
</dbReference>
<gene>
    <name evidence="3" type="primary">CLINT1</name>
    <name evidence="3" type="ORF">SK128_023367</name>
</gene>
<feature type="compositionally biased region" description="Polar residues" evidence="1">
    <location>
        <begin position="294"/>
        <end position="305"/>
    </location>
</feature>
<dbReference type="AlphaFoldDB" id="A0AAN8ZU68"/>
<dbReference type="SUPFAM" id="SSF48464">
    <property type="entry name" value="ENTH/VHS domain"/>
    <property type="match status" value="1"/>
</dbReference>
<feature type="region of interest" description="Disordered" evidence="1">
    <location>
        <begin position="362"/>
        <end position="404"/>
    </location>
</feature>
<dbReference type="PROSITE" id="PS50942">
    <property type="entry name" value="ENTH"/>
    <property type="match status" value="1"/>
</dbReference>
<accession>A0AAN8ZU68</accession>
<dbReference type="GO" id="GO:0030276">
    <property type="term" value="F:clathrin binding"/>
    <property type="evidence" value="ECO:0007669"/>
    <property type="project" value="TreeGrafter"/>
</dbReference>
<dbReference type="InterPro" id="IPR013809">
    <property type="entry name" value="ENTH"/>
</dbReference>
<name>A0AAN8ZU68_HALRR</name>
<evidence type="ECO:0000256" key="1">
    <source>
        <dbReference type="SAM" id="MobiDB-lite"/>
    </source>
</evidence>
<keyword evidence="4" id="KW-1185">Reference proteome</keyword>
<dbReference type="InterPro" id="IPR008942">
    <property type="entry name" value="ENTH_VHS"/>
</dbReference>
<evidence type="ECO:0000313" key="4">
    <source>
        <dbReference type="Proteomes" id="UP001381693"/>
    </source>
</evidence>
<evidence type="ECO:0000259" key="2">
    <source>
        <dbReference type="PROSITE" id="PS50942"/>
    </source>
</evidence>
<dbReference type="CDD" id="cd16989">
    <property type="entry name" value="ENTH_EpsinR"/>
    <property type="match status" value="1"/>
</dbReference>
<sequence>MLNMWKVRELTEKVTNMVMNYTEVEAKVREATNDEAWGPTGPQMQELAQSTFFYEQFPEVMGMLWKRMLQDNRSAWRRTYKSLLLLNYLVRNGSERVVTSAREHIYDLRTLENFKFIDEHGKDNGLNIRVKAKDLLDFIQDDNRLREERKKAKKNKDKYVGVSSDSMGFRSHGPSDWDDWGSSRRKHDDLDFGGGGGGSNRFEDSPTVSGDEIEDAVDPVNEYRDDDESPKAHQPPPSGIGKVTTPAKKSSKPSKMVDLGAAATFGKDSPSKQQTTSPQAPAKSDLLGDFLGGKQTSNGTSSPVKSATVGVEDDFDPRAGESGSAVKDGEFGDFNSAFGRNAAASKGSDNFADFSSFNDNSTAPAGGSSSNASLLMGMNPNQATPASSNTPVVPTSAAGTPASVNSNMDLLDGLLGSDSASNLNATVIPPSSSTGADLLSGLGGLTPTPSAAPIVPMNTMSGLMMQPMSMPAATSVSMTPNTNQQAKGTWANSGVDINLDNLSLGGVKKAPAPSMNQLQTITSPGVPSVPALQQPGMMMNSPMMGGSMMMSPQANMTHAMNGNMMAPNMFSPTARPNMPMNMPGAMTGNMMPMMGQGQPTGPMSMPSNLGL</sequence>
<dbReference type="Pfam" id="PF01417">
    <property type="entry name" value="ENTH"/>
    <property type="match status" value="1"/>
</dbReference>
<proteinExistence type="predicted"/>
<dbReference type="Proteomes" id="UP001381693">
    <property type="component" value="Unassembled WGS sequence"/>
</dbReference>
<organism evidence="3 4">
    <name type="scientific">Halocaridina rubra</name>
    <name type="common">Hawaiian red shrimp</name>
    <dbReference type="NCBI Taxonomy" id="373956"/>
    <lineage>
        <taxon>Eukaryota</taxon>
        <taxon>Metazoa</taxon>
        <taxon>Ecdysozoa</taxon>
        <taxon>Arthropoda</taxon>
        <taxon>Crustacea</taxon>
        <taxon>Multicrustacea</taxon>
        <taxon>Malacostraca</taxon>
        <taxon>Eumalacostraca</taxon>
        <taxon>Eucarida</taxon>
        <taxon>Decapoda</taxon>
        <taxon>Pleocyemata</taxon>
        <taxon>Caridea</taxon>
        <taxon>Atyoidea</taxon>
        <taxon>Atyidae</taxon>
        <taxon>Halocaridina</taxon>
    </lineage>
</organism>
<dbReference type="EMBL" id="JAXCGZ010017144">
    <property type="protein sequence ID" value="KAK7068721.1"/>
    <property type="molecule type" value="Genomic_DNA"/>
</dbReference>
<dbReference type="SMART" id="SM00273">
    <property type="entry name" value="ENTH"/>
    <property type="match status" value="1"/>
</dbReference>
<feature type="domain" description="ENTH" evidence="2">
    <location>
        <begin position="16"/>
        <end position="149"/>
    </location>
</feature>
<protein>
    <submittedName>
        <fullName evidence="3">Clathrin interactor 1</fullName>
    </submittedName>
</protein>
<dbReference type="PANTHER" id="PTHR12276:SF45">
    <property type="entry name" value="CLATHRIN INTERACTOR 1"/>
    <property type="match status" value="1"/>
</dbReference>
<dbReference type="Gene3D" id="1.25.40.90">
    <property type="match status" value="1"/>
</dbReference>
<dbReference type="GO" id="GO:0005543">
    <property type="term" value="F:phospholipid binding"/>
    <property type="evidence" value="ECO:0007669"/>
    <property type="project" value="TreeGrafter"/>
</dbReference>
<evidence type="ECO:0000313" key="3">
    <source>
        <dbReference type="EMBL" id="KAK7068721.1"/>
    </source>
</evidence>